<dbReference type="RefSeq" id="WP_042232215.1">
    <property type="nucleotide sequence ID" value="NZ_CP026520.1"/>
</dbReference>
<sequence>MRPKHILIAGTVAFAITIGAGFWNDESTVEVQIMIPDNPAAFDKTKTVATQTAAVPVQDELHQALGVTSDEEIYDALYNGQSLAEVAASRSRDVRDVIALQTSQLSAQLDDRLAGGSLSREAYEAHKAELVEVITRSVTNAT</sequence>
<organism evidence="2 3">
    <name type="scientific">Paenibacillus chitinolyticus</name>
    <dbReference type="NCBI Taxonomy" id="79263"/>
    <lineage>
        <taxon>Bacteria</taxon>
        <taxon>Bacillati</taxon>
        <taxon>Bacillota</taxon>
        <taxon>Bacilli</taxon>
        <taxon>Bacillales</taxon>
        <taxon>Paenibacillaceae</taxon>
        <taxon>Paenibacillus</taxon>
    </lineage>
</organism>
<dbReference type="OrthoDB" id="2678828at2"/>
<evidence type="ECO:0000313" key="1">
    <source>
        <dbReference type="EMBL" id="MCY9594612.1"/>
    </source>
</evidence>
<evidence type="ECO:0000313" key="3">
    <source>
        <dbReference type="Proteomes" id="UP000288943"/>
    </source>
</evidence>
<reference evidence="2 3" key="1">
    <citation type="submission" date="2018-01" db="EMBL/GenBank/DDBJ databases">
        <title>The whole genome sequencing and assembly of Paenibacillus chitinolyticus KCCM 41400 strain.</title>
        <authorList>
            <person name="Kim J.-Y."/>
            <person name="Park M.-K."/>
            <person name="Lee Y.-J."/>
            <person name="Yi H."/>
            <person name="Bahn Y.-S."/>
            <person name="Kim J.F."/>
            <person name="Lee D.-W."/>
        </authorList>
    </citation>
    <scope>NUCLEOTIDE SEQUENCE [LARGE SCALE GENOMIC DNA]</scope>
    <source>
        <strain evidence="2 3">KCCM 41400</strain>
    </source>
</reference>
<dbReference type="EMBL" id="CP026520">
    <property type="protein sequence ID" value="QAV16853.1"/>
    <property type="molecule type" value="Genomic_DNA"/>
</dbReference>
<protein>
    <recommendedName>
        <fullName evidence="5">SHOCT domain-containing protein</fullName>
    </recommendedName>
</protein>
<gene>
    <name evidence="1" type="ORF">M5X16_02355</name>
    <name evidence="2" type="ORF">PC41400_03795</name>
</gene>
<evidence type="ECO:0000313" key="2">
    <source>
        <dbReference type="EMBL" id="QAV16853.1"/>
    </source>
</evidence>
<dbReference type="AlphaFoldDB" id="A0A410WR78"/>
<accession>A0A410WR78</accession>
<dbReference type="Proteomes" id="UP001527202">
    <property type="component" value="Unassembled WGS sequence"/>
</dbReference>
<reference evidence="1 4" key="2">
    <citation type="submission" date="2022-05" db="EMBL/GenBank/DDBJ databases">
        <title>Genome Sequencing of Bee-Associated Microbes.</title>
        <authorList>
            <person name="Dunlap C."/>
        </authorList>
    </citation>
    <scope>NUCLEOTIDE SEQUENCE [LARGE SCALE GENOMIC DNA]</scope>
    <source>
        <strain evidence="1 4">NRRL B-23120</strain>
    </source>
</reference>
<dbReference type="GeneID" id="95373941"/>
<evidence type="ECO:0000313" key="4">
    <source>
        <dbReference type="Proteomes" id="UP001527202"/>
    </source>
</evidence>
<dbReference type="Proteomes" id="UP000288943">
    <property type="component" value="Chromosome"/>
</dbReference>
<evidence type="ECO:0008006" key="5">
    <source>
        <dbReference type="Google" id="ProtNLM"/>
    </source>
</evidence>
<proteinExistence type="predicted"/>
<dbReference type="KEGG" id="pchi:PC41400_03795"/>
<dbReference type="EMBL" id="JAMDMJ010000002">
    <property type="protein sequence ID" value="MCY9594612.1"/>
    <property type="molecule type" value="Genomic_DNA"/>
</dbReference>
<keyword evidence="4" id="KW-1185">Reference proteome</keyword>
<name>A0A410WR78_9BACL</name>